<dbReference type="GO" id="GO:0016706">
    <property type="term" value="F:2-oxoglutarate-dependent dioxygenase activity"/>
    <property type="evidence" value="ECO:0007669"/>
    <property type="project" value="UniProtKB-ARBA"/>
</dbReference>
<organism evidence="1 2">
    <name type="scientific">Paenibacillus nasutitermitis</name>
    <dbReference type="NCBI Taxonomy" id="1652958"/>
    <lineage>
        <taxon>Bacteria</taxon>
        <taxon>Bacillati</taxon>
        <taxon>Bacillota</taxon>
        <taxon>Bacilli</taxon>
        <taxon>Bacillales</taxon>
        <taxon>Paenibacillaceae</taxon>
        <taxon>Paenibacillus</taxon>
    </lineage>
</organism>
<dbReference type="PANTHER" id="PTHR20883:SF46">
    <property type="entry name" value="PHYTANOYL-COA HYDROXYLASE"/>
    <property type="match status" value="1"/>
</dbReference>
<dbReference type="GO" id="GO:0005506">
    <property type="term" value="F:iron ion binding"/>
    <property type="evidence" value="ECO:0007669"/>
    <property type="project" value="UniProtKB-ARBA"/>
</dbReference>
<gene>
    <name evidence="1" type="ORF">GCM10010911_08890</name>
</gene>
<proteinExistence type="predicted"/>
<reference evidence="1" key="1">
    <citation type="journal article" date="2014" name="Int. J. Syst. Evol. Microbiol.">
        <title>Complete genome sequence of Corynebacterium casei LMG S-19264T (=DSM 44701T), isolated from a smear-ripened cheese.</title>
        <authorList>
            <consortium name="US DOE Joint Genome Institute (JGI-PGF)"/>
            <person name="Walter F."/>
            <person name="Albersmeier A."/>
            <person name="Kalinowski J."/>
            <person name="Ruckert C."/>
        </authorList>
    </citation>
    <scope>NUCLEOTIDE SEQUENCE</scope>
    <source>
        <strain evidence="1">CGMCC 1.15178</strain>
    </source>
</reference>
<dbReference type="SUPFAM" id="SSF51197">
    <property type="entry name" value="Clavaminate synthase-like"/>
    <property type="match status" value="1"/>
</dbReference>
<dbReference type="AlphaFoldDB" id="A0A916YNS0"/>
<dbReference type="Gene3D" id="2.60.120.620">
    <property type="entry name" value="q2cbj1_9rhob like domain"/>
    <property type="match status" value="1"/>
</dbReference>
<evidence type="ECO:0000313" key="2">
    <source>
        <dbReference type="Proteomes" id="UP000612456"/>
    </source>
</evidence>
<comment type="caution">
    <text evidence="1">The sequence shown here is derived from an EMBL/GenBank/DDBJ whole genome shotgun (WGS) entry which is preliminary data.</text>
</comment>
<accession>A0A916YNS0</accession>
<sequence>MERVIVLASVKGMVHSFTEEHLVVLADNNQWYKFPIPEQRPEVSKRVVVWPREDGQSTFTYDEKPVDAAAAIAQSMYRYDHIASDRAATAQDVNDYRIKQFWEQGYLVVDQLLTETEVAAANEAITDIIQGRIVGPRLQFMKKDNEMLTPEDRDRAMRKLHKFIDHAPALHDVCFNSQLQDILERIFGEKAQFLEDQAILKPPSSEAGGEKPWHQDMAYGNLSQTKMICGVWIALDEAALDNGCMHVIPRSHMDGPVPHYAIRDWQLCDTNVAVERDVAVPLKPGGALFFAGLLHHGTPPNFSSKRRRALQFHYSPASSRKMTPQEFKMMFTNEMTNAEC</sequence>
<name>A0A916YNS0_9BACL</name>
<evidence type="ECO:0008006" key="3">
    <source>
        <dbReference type="Google" id="ProtNLM"/>
    </source>
</evidence>
<dbReference type="EMBL" id="BMHP01000001">
    <property type="protein sequence ID" value="GGD53548.1"/>
    <property type="molecule type" value="Genomic_DNA"/>
</dbReference>
<evidence type="ECO:0000313" key="1">
    <source>
        <dbReference type="EMBL" id="GGD53548.1"/>
    </source>
</evidence>
<protein>
    <recommendedName>
        <fullName evidence="3">Phytanoyl-CoA dioxygenase family protein</fullName>
    </recommendedName>
</protein>
<keyword evidence="2" id="KW-1185">Reference proteome</keyword>
<dbReference type="PANTHER" id="PTHR20883">
    <property type="entry name" value="PHYTANOYL-COA DIOXYGENASE DOMAIN CONTAINING 1"/>
    <property type="match status" value="1"/>
</dbReference>
<dbReference type="Proteomes" id="UP000612456">
    <property type="component" value="Unassembled WGS sequence"/>
</dbReference>
<reference evidence="1" key="2">
    <citation type="submission" date="2020-09" db="EMBL/GenBank/DDBJ databases">
        <authorList>
            <person name="Sun Q."/>
            <person name="Zhou Y."/>
        </authorList>
    </citation>
    <scope>NUCLEOTIDE SEQUENCE</scope>
    <source>
        <strain evidence="1">CGMCC 1.15178</strain>
    </source>
</reference>
<dbReference type="InterPro" id="IPR008775">
    <property type="entry name" value="Phytyl_CoA_dOase-like"/>
</dbReference>
<dbReference type="Pfam" id="PF05721">
    <property type="entry name" value="PhyH"/>
    <property type="match status" value="1"/>
</dbReference>